<dbReference type="SMART" id="SM00191">
    <property type="entry name" value="Int_alpha"/>
    <property type="match status" value="5"/>
</dbReference>
<dbReference type="PRINTS" id="PR01185">
    <property type="entry name" value="INTEGRINA"/>
</dbReference>
<evidence type="ECO:0000313" key="6">
    <source>
        <dbReference type="Proteomes" id="UP001500253"/>
    </source>
</evidence>
<dbReference type="PROSITE" id="PS51470">
    <property type="entry name" value="FG_GAP"/>
    <property type="match status" value="2"/>
</dbReference>
<dbReference type="PANTHER" id="PTHR23221:SF7">
    <property type="entry name" value="PHOSPHATIDYLINOSITOL-GLYCAN-SPECIFIC PHOSPHOLIPASE D"/>
    <property type="match status" value="1"/>
</dbReference>
<dbReference type="Gene3D" id="2.130.10.130">
    <property type="entry name" value="Integrin alpha, N-terminal"/>
    <property type="match status" value="3"/>
</dbReference>
<comment type="caution">
    <text evidence="5">The sequence shown here is derived from an EMBL/GenBank/DDBJ whole genome shotgun (WGS) entry which is preliminary data.</text>
</comment>
<dbReference type="Pfam" id="PF13517">
    <property type="entry name" value="FG-GAP_3"/>
    <property type="match status" value="1"/>
</dbReference>
<protein>
    <submittedName>
        <fullName evidence="5">FG-GAP-like repeat-containing protein</fullName>
    </submittedName>
</protein>
<name>A0ABN3GPS5_9ACTN</name>
<keyword evidence="1" id="KW-0732">Signal</keyword>
<keyword evidence="3" id="KW-0378">Hydrolase</keyword>
<accession>A0ABN3GPS5</accession>
<dbReference type="RefSeq" id="WP_346176764.1">
    <property type="nucleotide sequence ID" value="NZ_BAAASD010000025.1"/>
</dbReference>
<sequence>MRTRLLSIGAVTGLVTAVVTGVALTGGSDVAADPGAAGGDGAAVIPAAAVAGPAGKAGDVDGDGYDDLAVGAPDAAVKGHAKAGYVALTFGTTSGIKVSRHQGLTQSHTGVPGTPEAGDRFGSALALGDMDGDGHADLVVGASGEAIGDVKGAGSVTVVFGSPTGLSNKAIAFHAPTVTARQGFGGRLALGDYNHDGLQDLAVVDGTKVDLVLGAKNLRSTPTPKITRLSPPGGGAGTRGISSGDVNGDGYDDLVTVAYVDDPADEGTLGVLPGSAAGLKSTPLGRNIGLPFADYKAVVGDINADGKDDVVIDTGFSDGPDDYLLRTFPGSASGLDAAGAVVWDGGPHQGTAARLADVNGDGHADLLIGDPGANDGDGFSNAGALTVVPGGANWLNSAKARTLSLDTKGVVGVAETGDLFGSALAPGDYNGDGTADLAVGARGKWRGTGAVSVLYGGGDGPTGDGSILFGPDSFGYEAVKASFGAALAG</sequence>
<keyword evidence="4" id="KW-0325">Glycoprotein</keyword>
<dbReference type="InterPro" id="IPR013517">
    <property type="entry name" value="FG-GAP"/>
</dbReference>
<proteinExistence type="predicted"/>
<dbReference type="EMBL" id="BAAASD010000025">
    <property type="protein sequence ID" value="GAA2356090.1"/>
    <property type="molecule type" value="Genomic_DNA"/>
</dbReference>
<evidence type="ECO:0000256" key="2">
    <source>
        <dbReference type="ARBA" id="ARBA00022737"/>
    </source>
</evidence>
<dbReference type="Pfam" id="PF01839">
    <property type="entry name" value="FG-GAP"/>
    <property type="match status" value="4"/>
</dbReference>
<evidence type="ECO:0000313" key="5">
    <source>
        <dbReference type="EMBL" id="GAA2356090.1"/>
    </source>
</evidence>
<dbReference type="InterPro" id="IPR028994">
    <property type="entry name" value="Integrin_alpha_N"/>
</dbReference>
<reference evidence="5 6" key="1">
    <citation type="journal article" date="2019" name="Int. J. Syst. Evol. Microbiol.">
        <title>The Global Catalogue of Microorganisms (GCM) 10K type strain sequencing project: providing services to taxonomists for standard genome sequencing and annotation.</title>
        <authorList>
            <consortium name="The Broad Institute Genomics Platform"/>
            <consortium name="The Broad Institute Genome Sequencing Center for Infectious Disease"/>
            <person name="Wu L."/>
            <person name="Ma J."/>
        </authorList>
    </citation>
    <scope>NUCLEOTIDE SEQUENCE [LARGE SCALE GENOMIC DNA]</scope>
    <source>
        <strain evidence="5 6">JCM 4316</strain>
    </source>
</reference>
<organism evidence="5 6">
    <name type="scientific">Streptomyces cuspidosporus</name>
    <dbReference type="NCBI Taxonomy" id="66882"/>
    <lineage>
        <taxon>Bacteria</taxon>
        <taxon>Bacillati</taxon>
        <taxon>Actinomycetota</taxon>
        <taxon>Actinomycetes</taxon>
        <taxon>Kitasatosporales</taxon>
        <taxon>Streptomycetaceae</taxon>
        <taxon>Streptomyces</taxon>
    </lineage>
</organism>
<evidence type="ECO:0000256" key="1">
    <source>
        <dbReference type="ARBA" id="ARBA00022729"/>
    </source>
</evidence>
<dbReference type="SUPFAM" id="SSF69318">
    <property type="entry name" value="Integrin alpha N-terminal domain"/>
    <property type="match status" value="2"/>
</dbReference>
<dbReference type="PANTHER" id="PTHR23221">
    <property type="entry name" value="GLYCOSYLPHOSPHATIDYLINOSITOL PHOSPHOLIPASE D"/>
    <property type="match status" value="1"/>
</dbReference>
<dbReference type="InterPro" id="IPR013519">
    <property type="entry name" value="Int_alpha_beta-p"/>
</dbReference>
<evidence type="ECO:0000256" key="3">
    <source>
        <dbReference type="ARBA" id="ARBA00022801"/>
    </source>
</evidence>
<dbReference type="Proteomes" id="UP001500253">
    <property type="component" value="Unassembled WGS sequence"/>
</dbReference>
<evidence type="ECO:0000256" key="4">
    <source>
        <dbReference type="ARBA" id="ARBA00023180"/>
    </source>
</evidence>
<dbReference type="InterPro" id="IPR000413">
    <property type="entry name" value="Integrin_alpha"/>
</dbReference>
<gene>
    <name evidence="5" type="ORF">GCM10010246_51640</name>
</gene>
<keyword evidence="2" id="KW-0677">Repeat</keyword>
<keyword evidence="6" id="KW-1185">Reference proteome</keyword>